<dbReference type="Gene3D" id="3.40.1830.10">
    <property type="entry name" value="Thermophilic metalloprotease (M29)"/>
    <property type="match status" value="1"/>
</dbReference>
<evidence type="ECO:0000256" key="5">
    <source>
        <dbReference type="ARBA" id="ARBA00022438"/>
    </source>
</evidence>
<keyword evidence="9" id="KW-0482">Metalloprotease</keyword>
<evidence type="ECO:0000256" key="9">
    <source>
        <dbReference type="ARBA" id="ARBA00023049"/>
    </source>
</evidence>
<dbReference type="Proteomes" id="UP000526501">
    <property type="component" value="Unassembled WGS sequence"/>
</dbReference>
<keyword evidence="5 10" id="KW-0031">Aminopeptidase</keyword>
<keyword evidence="6" id="KW-0645">Protease</keyword>
<dbReference type="EMBL" id="JACHVC010000013">
    <property type="protein sequence ID" value="MBC2607606.1"/>
    <property type="molecule type" value="Genomic_DNA"/>
</dbReference>
<comment type="cofactor">
    <cofactor evidence="2">
        <name>Mg(2+)</name>
        <dbReference type="ChEBI" id="CHEBI:18420"/>
    </cofactor>
</comment>
<comment type="cofactor">
    <cofactor evidence="1">
        <name>Co(2+)</name>
        <dbReference type="ChEBI" id="CHEBI:48828"/>
    </cofactor>
</comment>
<dbReference type="AlphaFoldDB" id="A0A7X1B8N0"/>
<keyword evidence="7" id="KW-0479">Metal-binding</keyword>
<dbReference type="SUPFAM" id="SSF144052">
    <property type="entry name" value="Thermophilic metalloprotease-like"/>
    <property type="match status" value="1"/>
</dbReference>
<dbReference type="InterPro" id="IPR035097">
    <property type="entry name" value="M29_N-terminal"/>
</dbReference>
<reference evidence="10 11" key="1">
    <citation type="submission" date="2020-07" db="EMBL/GenBank/DDBJ databases">
        <authorList>
            <person name="Feng X."/>
        </authorList>
    </citation>
    <scope>NUCLEOTIDE SEQUENCE [LARGE SCALE GENOMIC DNA]</scope>
    <source>
        <strain evidence="10 11">JCM23202</strain>
    </source>
</reference>
<dbReference type="GO" id="GO:0046872">
    <property type="term" value="F:metal ion binding"/>
    <property type="evidence" value="ECO:0007669"/>
    <property type="project" value="UniProtKB-KW"/>
</dbReference>
<gene>
    <name evidence="10" type="ORF">H5P27_16255</name>
</gene>
<evidence type="ECO:0000313" key="11">
    <source>
        <dbReference type="Proteomes" id="UP000526501"/>
    </source>
</evidence>
<keyword evidence="8" id="KW-0378">Hydrolase</keyword>
<dbReference type="InterPro" id="IPR000787">
    <property type="entry name" value="Peptidase_M29"/>
</dbReference>
<evidence type="ECO:0000256" key="6">
    <source>
        <dbReference type="ARBA" id="ARBA00022670"/>
    </source>
</evidence>
<accession>A0A7X1B8N0</accession>
<evidence type="ECO:0000256" key="7">
    <source>
        <dbReference type="ARBA" id="ARBA00022723"/>
    </source>
</evidence>
<dbReference type="GO" id="GO:0004177">
    <property type="term" value="F:aminopeptidase activity"/>
    <property type="evidence" value="ECO:0007669"/>
    <property type="project" value="UniProtKB-KW"/>
</dbReference>
<comment type="caution">
    <text evidence="10">The sequence shown here is derived from an EMBL/GenBank/DDBJ whole genome shotgun (WGS) entry which is preliminary data.</text>
</comment>
<sequence length="400" mass="45454">MSYEPSKEILEKYADVMINFALNGGEGVKPGEVVQLRVSEVAKPFLVALRRAVVKAGAHPLIFFTPDDIEREFFELANEEQLSFFPEKYMKGLVDQIDHTVAILSETNKKELEGIPSKKIMARQKALKPYMEWRREKESAGEYTWTLAMWGTQQMADEVGMTLEEYWEQIIEACYLKEDKPAEKWKSLYEELYSYKDKLDALEIEKVQVEAEDTDLWVQLGAKRKWLGGSGRNIPSFELFVSPDWRGTEGHIQFTEPLYRYGAIIEGAYLEFKDGVVVKATATKGEDLLKEMIAVENADKVGEFSLTDRRFSKITKFMGETLYDENVGGEFGNTHIAVGAAYRDSYTGDPSSVSEEEWAEMGYNNSVVHTDIVATSNRKVTAFLKDGSSLVIYENGQFTI</sequence>
<dbReference type="PANTHER" id="PTHR34448">
    <property type="entry name" value="AMINOPEPTIDASE"/>
    <property type="match status" value="1"/>
</dbReference>
<keyword evidence="11" id="KW-1185">Reference proteome</keyword>
<comment type="cofactor">
    <cofactor evidence="3">
        <name>Zn(2+)</name>
        <dbReference type="ChEBI" id="CHEBI:29105"/>
    </cofactor>
</comment>
<proteinExistence type="inferred from homology"/>
<organism evidence="10 11">
    <name type="scientific">Pelagicoccus albus</name>
    <dbReference type="NCBI Taxonomy" id="415222"/>
    <lineage>
        <taxon>Bacteria</taxon>
        <taxon>Pseudomonadati</taxon>
        <taxon>Verrucomicrobiota</taxon>
        <taxon>Opitutia</taxon>
        <taxon>Puniceicoccales</taxon>
        <taxon>Pelagicoccaceae</taxon>
        <taxon>Pelagicoccus</taxon>
    </lineage>
</organism>
<evidence type="ECO:0000256" key="4">
    <source>
        <dbReference type="ARBA" id="ARBA00008236"/>
    </source>
</evidence>
<evidence type="ECO:0000256" key="2">
    <source>
        <dbReference type="ARBA" id="ARBA00001946"/>
    </source>
</evidence>
<dbReference type="InterPro" id="IPR052170">
    <property type="entry name" value="M29_Exopeptidase"/>
</dbReference>
<dbReference type="RefSeq" id="WP_185661481.1">
    <property type="nucleotide sequence ID" value="NZ_CAWPOO010000013.1"/>
</dbReference>
<dbReference type="PRINTS" id="PR00919">
    <property type="entry name" value="THERMOPTASE"/>
</dbReference>
<dbReference type="GO" id="GO:0006508">
    <property type="term" value="P:proteolysis"/>
    <property type="evidence" value="ECO:0007669"/>
    <property type="project" value="UniProtKB-KW"/>
</dbReference>
<evidence type="ECO:0000313" key="10">
    <source>
        <dbReference type="EMBL" id="MBC2607606.1"/>
    </source>
</evidence>
<dbReference type="PANTHER" id="PTHR34448:SF3">
    <property type="entry name" value="AMINOPEPTIDASE AMPS"/>
    <property type="match status" value="1"/>
</dbReference>
<evidence type="ECO:0000256" key="1">
    <source>
        <dbReference type="ARBA" id="ARBA00001941"/>
    </source>
</evidence>
<dbReference type="Pfam" id="PF02073">
    <property type="entry name" value="Peptidase_M29"/>
    <property type="match status" value="1"/>
</dbReference>
<name>A0A7X1B8N0_9BACT</name>
<comment type="similarity">
    <text evidence="4">Belongs to the peptidase M29 family.</text>
</comment>
<protein>
    <submittedName>
        <fullName evidence="10">Aminopeptidase</fullName>
    </submittedName>
</protein>
<dbReference type="GO" id="GO:0008237">
    <property type="term" value="F:metallopeptidase activity"/>
    <property type="evidence" value="ECO:0007669"/>
    <property type="project" value="UniProtKB-KW"/>
</dbReference>
<evidence type="ECO:0000256" key="3">
    <source>
        <dbReference type="ARBA" id="ARBA00001947"/>
    </source>
</evidence>
<evidence type="ECO:0000256" key="8">
    <source>
        <dbReference type="ARBA" id="ARBA00022801"/>
    </source>
</evidence>